<evidence type="ECO:0000256" key="1">
    <source>
        <dbReference type="SAM" id="MobiDB-lite"/>
    </source>
</evidence>
<comment type="caution">
    <text evidence="2">The sequence shown here is derived from an EMBL/GenBank/DDBJ whole genome shotgun (WGS) entry which is preliminary data.</text>
</comment>
<accession>A0A813LEF4</accession>
<feature type="region of interest" description="Disordered" evidence="1">
    <location>
        <begin position="1"/>
        <end position="71"/>
    </location>
</feature>
<name>A0A813LEF4_POLGL</name>
<reference evidence="2" key="1">
    <citation type="submission" date="2021-02" db="EMBL/GenBank/DDBJ databases">
        <authorList>
            <person name="Dougan E. K."/>
            <person name="Rhodes N."/>
            <person name="Thang M."/>
            <person name="Chan C."/>
        </authorList>
    </citation>
    <scope>NUCLEOTIDE SEQUENCE</scope>
</reference>
<feature type="compositionally biased region" description="Low complexity" evidence="1">
    <location>
        <begin position="413"/>
        <end position="425"/>
    </location>
</feature>
<feature type="region of interest" description="Disordered" evidence="1">
    <location>
        <begin position="407"/>
        <end position="477"/>
    </location>
</feature>
<evidence type="ECO:0000313" key="3">
    <source>
        <dbReference type="Proteomes" id="UP000626109"/>
    </source>
</evidence>
<dbReference type="AlphaFoldDB" id="A0A813LEF4"/>
<dbReference type="EMBL" id="CAJNNW010035022">
    <property type="protein sequence ID" value="CAE8725237.1"/>
    <property type="molecule type" value="Genomic_DNA"/>
</dbReference>
<feature type="compositionally biased region" description="Low complexity" evidence="1">
    <location>
        <begin position="37"/>
        <end position="51"/>
    </location>
</feature>
<organism evidence="2 3">
    <name type="scientific">Polarella glacialis</name>
    <name type="common">Dinoflagellate</name>
    <dbReference type="NCBI Taxonomy" id="89957"/>
    <lineage>
        <taxon>Eukaryota</taxon>
        <taxon>Sar</taxon>
        <taxon>Alveolata</taxon>
        <taxon>Dinophyceae</taxon>
        <taxon>Suessiales</taxon>
        <taxon>Suessiaceae</taxon>
        <taxon>Polarella</taxon>
    </lineage>
</organism>
<protein>
    <submittedName>
        <fullName evidence="2">Uncharacterized protein</fullName>
    </submittedName>
</protein>
<evidence type="ECO:0000313" key="2">
    <source>
        <dbReference type="EMBL" id="CAE8725237.1"/>
    </source>
</evidence>
<gene>
    <name evidence="2" type="ORF">PGLA2088_LOCUS44036</name>
</gene>
<sequence length="477" mass="50725">MAGGRQSPSTEGEGEASGGTRPSPPSAEKHTTSVWRPIAPSPSEAEISAPSKSRSKDGPSPLLTAEPEPGDAKNLLVYPKELLLSLRDLVGRDAMVTKVSSLMALNRAPPGLEGLLDVPPGCISHEAVHHVVPMPADAGVAPELWQTWCETEAQFEEPRVAGDRLRSWGKGAEYSQLLTRMRRASGGTVPLALLREEAPIELRKIMKDAAAFSAWLAHRTGLIEVSGSPGQEMVTLTLPRSEPKAPAKASISFALNPQATEFLPVFGFAFDPWATEFVPTDDADTATATGVEQPLPVFDVPTGTLEQEEDADANALLPCAMAAAALLGSENMTVAEAHELLRKTNFGNEVAPVENFENFDSSFDSFERFKADLFGWDSSQQMEAMDLIWGTFPADGLNPQAVEFQPTAPTGVSAKGRSGGSSSRKAIAKHRFQQTRPEAIPEESEESTAVSTNDAASDEEEGVLQSPDAAVAVVSGA</sequence>
<proteinExistence type="predicted"/>
<dbReference type="Proteomes" id="UP000626109">
    <property type="component" value="Unassembled WGS sequence"/>
</dbReference>